<gene>
    <name evidence="2" type="ORF">BLNAU_21200</name>
</gene>
<feature type="compositionally biased region" description="Basic and acidic residues" evidence="1">
    <location>
        <begin position="320"/>
        <end position="333"/>
    </location>
</feature>
<keyword evidence="3" id="KW-1185">Reference proteome</keyword>
<reference evidence="2 3" key="1">
    <citation type="journal article" date="2022" name="bioRxiv">
        <title>Genomics of Preaxostyla Flagellates Illuminates Evolutionary Transitions and the Path Towards Mitochondrial Loss.</title>
        <authorList>
            <person name="Novak L.V.F."/>
            <person name="Treitli S.C."/>
            <person name="Pyrih J."/>
            <person name="Halakuc P."/>
            <person name="Pipaliya S.V."/>
            <person name="Vacek V."/>
            <person name="Brzon O."/>
            <person name="Soukal P."/>
            <person name="Eme L."/>
            <person name="Dacks J.B."/>
            <person name="Karnkowska A."/>
            <person name="Elias M."/>
            <person name="Hampl V."/>
        </authorList>
    </citation>
    <scope>NUCLEOTIDE SEQUENCE [LARGE SCALE GENOMIC DNA]</scope>
    <source>
        <strain evidence="2">NAU3</strain>
        <tissue evidence="2">Gut</tissue>
    </source>
</reference>
<sequence length="425" mass="48803">MHLLPHPDLDLMRIGHCYLCGSRPDFTQELRRNRQHPKASLLHIFINKVLRHINPFLEDKYKHRRRIPESEKVIVSQRFSERFSNYRFAGRDDARVVNGLRCWWKGCPAVQKRRQQIVAKLREEGVSDEIELNNRSSSYDFHEDRDVFLSAWVIHCVATVTFRTARRFPSRNGMCPTFWPFPSCPHVSNAAVSSQFFVGHQLAELTCCVLMRWERIAAAFSTPLGIRADIHIAISTRQTIDTMWCEDQGRCTLRGLRRSMPNAERFANCFCRLPSTSLTPSPLTLHSFVHPVSLSCDLPPKQMTARYLTVAKNERGKEWLKPFGEENTTERGKSIRPQRMCIPSKPSGCNGESQTPQKSADHSPHLEDTTTAAMGGVPVQCRYRPVQRNRSGDSEKQEYSAAEQRTAEQTSIRPPHHHSTSQLTR</sequence>
<evidence type="ECO:0000256" key="1">
    <source>
        <dbReference type="SAM" id="MobiDB-lite"/>
    </source>
</evidence>
<organism evidence="2 3">
    <name type="scientific">Blattamonas nauphoetae</name>
    <dbReference type="NCBI Taxonomy" id="2049346"/>
    <lineage>
        <taxon>Eukaryota</taxon>
        <taxon>Metamonada</taxon>
        <taxon>Preaxostyla</taxon>
        <taxon>Oxymonadida</taxon>
        <taxon>Blattamonas</taxon>
    </lineage>
</organism>
<feature type="compositionally biased region" description="Basic and acidic residues" evidence="1">
    <location>
        <begin position="359"/>
        <end position="368"/>
    </location>
</feature>
<evidence type="ECO:0000313" key="2">
    <source>
        <dbReference type="EMBL" id="KAK2943897.1"/>
    </source>
</evidence>
<name>A0ABQ9WWM9_9EUKA</name>
<dbReference type="EMBL" id="JARBJD010000323">
    <property type="protein sequence ID" value="KAK2943897.1"/>
    <property type="molecule type" value="Genomic_DNA"/>
</dbReference>
<protein>
    <submittedName>
        <fullName evidence="2">Uncharacterized protein</fullName>
    </submittedName>
</protein>
<evidence type="ECO:0000313" key="3">
    <source>
        <dbReference type="Proteomes" id="UP001281761"/>
    </source>
</evidence>
<comment type="caution">
    <text evidence="2">The sequence shown here is derived from an EMBL/GenBank/DDBJ whole genome shotgun (WGS) entry which is preliminary data.</text>
</comment>
<proteinExistence type="predicted"/>
<dbReference type="Proteomes" id="UP001281761">
    <property type="component" value="Unassembled WGS sequence"/>
</dbReference>
<accession>A0ABQ9WWM9</accession>
<feature type="region of interest" description="Disordered" evidence="1">
    <location>
        <begin position="320"/>
        <end position="425"/>
    </location>
</feature>